<evidence type="ECO:0000313" key="2">
    <source>
        <dbReference type="EMBL" id="KAE9278826.1"/>
    </source>
</evidence>
<dbReference type="EMBL" id="QXGE01002837">
    <property type="protein sequence ID" value="KAE9278826.1"/>
    <property type="molecule type" value="Genomic_DNA"/>
</dbReference>
<protein>
    <submittedName>
        <fullName evidence="2">Uncharacterized protein</fullName>
    </submittedName>
</protein>
<accession>A0A6A4BS26</accession>
<organism evidence="2 3">
    <name type="scientific">Phytophthora fragariae</name>
    <dbReference type="NCBI Taxonomy" id="53985"/>
    <lineage>
        <taxon>Eukaryota</taxon>
        <taxon>Sar</taxon>
        <taxon>Stramenopiles</taxon>
        <taxon>Oomycota</taxon>
        <taxon>Peronosporomycetes</taxon>
        <taxon>Peronosporales</taxon>
        <taxon>Peronosporaceae</taxon>
        <taxon>Phytophthora</taxon>
    </lineage>
</organism>
<reference evidence="2 3" key="1">
    <citation type="submission" date="2018-08" db="EMBL/GenBank/DDBJ databases">
        <title>Genomic investigation of the strawberry pathogen Phytophthora fragariae indicates pathogenicity is determined by transcriptional variation in three key races.</title>
        <authorList>
            <person name="Adams T.M."/>
            <person name="Armitage A.D."/>
            <person name="Sobczyk M.K."/>
            <person name="Bates H.J."/>
            <person name="Dunwell J.M."/>
            <person name="Nellist C.F."/>
            <person name="Harrison R.J."/>
        </authorList>
    </citation>
    <scope>NUCLEOTIDE SEQUENCE [LARGE SCALE GENOMIC DNA]</scope>
    <source>
        <strain evidence="2 3">A4</strain>
        <strain evidence="1 4">BC-23</strain>
    </source>
</reference>
<dbReference type="EMBL" id="QXGC01002058">
    <property type="protein sequence ID" value="KAE9191483.1"/>
    <property type="molecule type" value="Genomic_DNA"/>
</dbReference>
<proteinExistence type="predicted"/>
<evidence type="ECO:0000313" key="1">
    <source>
        <dbReference type="EMBL" id="KAE9191483.1"/>
    </source>
</evidence>
<evidence type="ECO:0000313" key="4">
    <source>
        <dbReference type="Proteomes" id="UP000476176"/>
    </source>
</evidence>
<evidence type="ECO:0000313" key="3">
    <source>
        <dbReference type="Proteomes" id="UP000437068"/>
    </source>
</evidence>
<sequence>MWSSGRLGGRDGLLAKHCLDVAWRSSCRVLRREGRAREEHHTMSNTVQYLNMYSCFRSIAVCDFLTTHTGVM</sequence>
<dbReference type="AlphaFoldDB" id="A0A6A4BS26"/>
<dbReference type="Proteomes" id="UP000476176">
    <property type="component" value="Unassembled WGS sequence"/>
</dbReference>
<comment type="caution">
    <text evidence="2">The sequence shown here is derived from an EMBL/GenBank/DDBJ whole genome shotgun (WGS) entry which is preliminary data.</text>
</comment>
<name>A0A6A4BS26_9STRA</name>
<gene>
    <name evidence="2" type="ORF">PF001_g24991</name>
    <name evidence="1" type="ORF">PF004_g21589</name>
</gene>
<dbReference type="Proteomes" id="UP000437068">
    <property type="component" value="Unassembled WGS sequence"/>
</dbReference>